<evidence type="ECO:0000313" key="3">
    <source>
        <dbReference type="Proteomes" id="UP000249696"/>
    </source>
</evidence>
<sequence length="142" mass="15991">MKVHPYLNFDGRAEEAFNFYKSVFGGEFLAYIKMSEVPEGDKLSKKEQNLTMHISLPIGKDTVLMASDLLPSAGQVLQPGSQTYLMLTTESRQEADSLFNGLSKGGSVEMAMDDMFWGDYFGSFIDKFGIRWMISFNEEQSV</sequence>
<dbReference type="Proteomes" id="UP000249696">
    <property type="component" value="Unassembled WGS sequence"/>
</dbReference>
<dbReference type="RefSeq" id="WP_211322953.1">
    <property type="nucleotide sequence ID" value="NZ_QLLN01000003.1"/>
</dbReference>
<evidence type="ECO:0000313" key="2">
    <source>
        <dbReference type="EMBL" id="RAJ12609.1"/>
    </source>
</evidence>
<proteinExistence type="predicted"/>
<dbReference type="Pfam" id="PF00903">
    <property type="entry name" value="Glyoxalase"/>
    <property type="match status" value="1"/>
</dbReference>
<protein>
    <submittedName>
        <fullName evidence="2">PhnB protein</fullName>
    </submittedName>
</protein>
<dbReference type="PANTHER" id="PTHR33990:SF1">
    <property type="entry name" value="PROTEIN YJDN"/>
    <property type="match status" value="1"/>
</dbReference>
<gene>
    <name evidence="2" type="ORF">LV92_01845</name>
</gene>
<dbReference type="AlphaFoldDB" id="A0A327R6Z2"/>
<comment type="caution">
    <text evidence="2">The sequence shown here is derived from an EMBL/GenBank/DDBJ whole genome shotgun (WGS) entry which is preliminary data.</text>
</comment>
<dbReference type="InterPro" id="IPR029068">
    <property type="entry name" value="Glyas_Bleomycin-R_OHBP_Dase"/>
</dbReference>
<dbReference type="CDD" id="cd06588">
    <property type="entry name" value="PhnB_like"/>
    <property type="match status" value="1"/>
</dbReference>
<dbReference type="InterPro" id="IPR004360">
    <property type="entry name" value="Glyas_Fos-R_dOase_dom"/>
</dbReference>
<dbReference type="EMBL" id="QLLN01000003">
    <property type="protein sequence ID" value="RAJ12609.1"/>
    <property type="molecule type" value="Genomic_DNA"/>
</dbReference>
<keyword evidence="3" id="KW-1185">Reference proteome</keyword>
<dbReference type="PANTHER" id="PTHR33990">
    <property type="entry name" value="PROTEIN YJDN-RELATED"/>
    <property type="match status" value="1"/>
</dbReference>
<name>A0A327R6Z2_9FLAO</name>
<organism evidence="2 3">
    <name type="scientific">Arenibacter echinorum</name>
    <dbReference type="NCBI Taxonomy" id="440515"/>
    <lineage>
        <taxon>Bacteria</taxon>
        <taxon>Pseudomonadati</taxon>
        <taxon>Bacteroidota</taxon>
        <taxon>Flavobacteriia</taxon>
        <taxon>Flavobacteriales</taxon>
        <taxon>Flavobacteriaceae</taxon>
        <taxon>Arenibacter</taxon>
    </lineage>
</organism>
<dbReference type="InterPro" id="IPR028973">
    <property type="entry name" value="PhnB-like"/>
</dbReference>
<feature type="domain" description="Glyoxalase/fosfomycin resistance/dioxygenase" evidence="1">
    <location>
        <begin position="7"/>
        <end position="134"/>
    </location>
</feature>
<dbReference type="SUPFAM" id="SSF54593">
    <property type="entry name" value="Glyoxalase/Bleomycin resistance protein/Dihydroxybiphenyl dioxygenase"/>
    <property type="match status" value="1"/>
</dbReference>
<reference evidence="2 3" key="1">
    <citation type="submission" date="2018-06" db="EMBL/GenBank/DDBJ databases">
        <title>Genomic Encyclopedia of Archaeal and Bacterial Type Strains, Phase II (KMG-II): from individual species to whole genera.</title>
        <authorList>
            <person name="Goeker M."/>
        </authorList>
    </citation>
    <scope>NUCLEOTIDE SEQUENCE [LARGE SCALE GENOMIC DNA]</scope>
    <source>
        <strain evidence="2 3">DSM 23522</strain>
    </source>
</reference>
<evidence type="ECO:0000259" key="1">
    <source>
        <dbReference type="Pfam" id="PF00903"/>
    </source>
</evidence>
<dbReference type="Gene3D" id="3.10.180.10">
    <property type="entry name" value="2,3-Dihydroxybiphenyl 1,2-Dioxygenase, domain 1"/>
    <property type="match status" value="1"/>
</dbReference>
<accession>A0A327R6Z2</accession>